<dbReference type="EMBL" id="CP036278">
    <property type="protein sequence ID" value="QDU55877.1"/>
    <property type="molecule type" value="Genomic_DNA"/>
</dbReference>
<dbReference type="PANTHER" id="PTHR32322">
    <property type="entry name" value="INNER MEMBRANE TRANSPORTER"/>
    <property type="match status" value="1"/>
</dbReference>
<dbReference type="AlphaFoldDB" id="A0A518AMD6"/>
<proteinExistence type="inferred from homology"/>
<feature type="domain" description="EamA" evidence="7">
    <location>
        <begin position="2"/>
        <end position="134"/>
    </location>
</feature>
<dbReference type="RefSeq" id="WP_145246672.1">
    <property type="nucleotide sequence ID" value="NZ_CP036278.1"/>
</dbReference>
<dbReference type="SUPFAM" id="SSF103481">
    <property type="entry name" value="Multidrug resistance efflux transporter EmrE"/>
    <property type="match status" value="1"/>
</dbReference>
<evidence type="ECO:0000256" key="2">
    <source>
        <dbReference type="ARBA" id="ARBA00007362"/>
    </source>
</evidence>
<accession>A0A518AMD6</accession>
<evidence type="ECO:0000256" key="3">
    <source>
        <dbReference type="ARBA" id="ARBA00022692"/>
    </source>
</evidence>
<feature type="transmembrane region" description="Helical" evidence="6">
    <location>
        <begin position="90"/>
        <end position="109"/>
    </location>
</feature>
<evidence type="ECO:0000313" key="9">
    <source>
        <dbReference type="Proteomes" id="UP000315750"/>
    </source>
</evidence>
<feature type="transmembrane region" description="Helical" evidence="6">
    <location>
        <begin position="33"/>
        <end position="50"/>
    </location>
</feature>
<protein>
    <submittedName>
        <fullName evidence="8">S-adenosylmethionine/S-adenosylhomocysteine transporter</fullName>
    </submittedName>
</protein>
<sequence>MAYLYFAIVCLLFGSNFKLMDVAATALGPLTVGSARLLGGAAVLLGIVLVKRQSLAVDRKTLLRITIVAITANAYPFVIQPWILSQEADHSFLAIFVPLTPLMTIMAAVPMLGVRPTGKQTIGVAVGLVLLVWIALADAETHHFPQWLMPIAVTVPLSYAIGNTLVRQQLQQVPALVISSIQLAVGGTLLLPLAIWECLTMPTKGTPADLEHAVFALSILGPLGTGACIGLLVHLILERGPLFAGMTTYVIPLVALGWGYRDGEAISTLQLVAMGGILCMVALVQSSQANYVSAARTSR</sequence>
<dbReference type="GO" id="GO:0016020">
    <property type="term" value="C:membrane"/>
    <property type="evidence" value="ECO:0007669"/>
    <property type="project" value="UniProtKB-SubCell"/>
</dbReference>
<reference evidence="8 9" key="1">
    <citation type="submission" date="2019-02" db="EMBL/GenBank/DDBJ databases">
        <title>Deep-cultivation of Planctomycetes and their phenomic and genomic characterization uncovers novel biology.</title>
        <authorList>
            <person name="Wiegand S."/>
            <person name="Jogler M."/>
            <person name="Boedeker C."/>
            <person name="Pinto D."/>
            <person name="Vollmers J."/>
            <person name="Rivas-Marin E."/>
            <person name="Kohn T."/>
            <person name="Peeters S.H."/>
            <person name="Heuer A."/>
            <person name="Rast P."/>
            <person name="Oberbeckmann S."/>
            <person name="Bunk B."/>
            <person name="Jeske O."/>
            <person name="Meyerdierks A."/>
            <person name="Storesund J.E."/>
            <person name="Kallscheuer N."/>
            <person name="Luecker S."/>
            <person name="Lage O.M."/>
            <person name="Pohl T."/>
            <person name="Merkel B.J."/>
            <person name="Hornburger P."/>
            <person name="Mueller R.-W."/>
            <person name="Bruemmer F."/>
            <person name="Labrenz M."/>
            <person name="Spormann A.M."/>
            <person name="Op den Camp H."/>
            <person name="Overmann J."/>
            <person name="Amann R."/>
            <person name="Jetten M.S.M."/>
            <person name="Mascher T."/>
            <person name="Medema M.H."/>
            <person name="Devos D.P."/>
            <person name="Kaster A.-K."/>
            <person name="Ovreas L."/>
            <person name="Rohde M."/>
            <person name="Galperin M.Y."/>
            <person name="Jogler C."/>
        </authorList>
    </citation>
    <scope>NUCLEOTIDE SEQUENCE [LARGE SCALE GENOMIC DNA]</scope>
    <source>
        <strain evidence="8 9">Pan181</strain>
    </source>
</reference>
<comment type="similarity">
    <text evidence="2">Belongs to the EamA transporter family.</text>
</comment>
<dbReference type="InterPro" id="IPR037185">
    <property type="entry name" value="EmrE-like"/>
</dbReference>
<dbReference type="PANTHER" id="PTHR32322:SF2">
    <property type="entry name" value="EAMA DOMAIN-CONTAINING PROTEIN"/>
    <property type="match status" value="1"/>
</dbReference>
<evidence type="ECO:0000256" key="1">
    <source>
        <dbReference type="ARBA" id="ARBA00004141"/>
    </source>
</evidence>
<keyword evidence="5 6" id="KW-0472">Membrane</keyword>
<feature type="transmembrane region" description="Helical" evidence="6">
    <location>
        <begin position="173"/>
        <end position="195"/>
    </location>
</feature>
<evidence type="ECO:0000259" key="7">
    <source>
        <dbReference type="Pfam" id="PF00892"/>
    </source>
</evidence>
<organism evidence="8 9">
    <name type="scientific">Aeoliella mucimassa</name>
    <dbReference type="NCBI Taxonomy" id="2527972"/>
    <lineage>
        <taxon>Bacteria</taxon>
        <taxon>Pseudomonadati</taxon>
        <taxon>Planctomycetota</taxon>
        <taxon>Planctomycetia</taxon>
        <taxon>Pirellulales</taxon>
        <taxon>Lacipirellulaceae</taxon>
        <taxon>Aeoliella</taxon>
    </lineage>
</organism>
<comment type="subcellular location">
    <subcellularLocation>
        <location evidence="1">Membrane</location>
        <topology evidence="1">Multi-pass membrane protein</topology>
    </subcellularLocation>
</comment>
<feature type="transmembrane region" description="Helical" evidence="6">
    <location>
        <begin position="242"/>
        <end position="260"/>
    </location>
</feature>
<evidence type="ECO:0000256" key="5">
    <source>
        <dbReference type="ARBA" id="ARBA00023136"/>
    </source>
</evidence>
<name>A0A518AMD6_9BACT</name>
<feature type="domain" description="EamA" evidence="7">
    <location>
        <begin position="151"/>
        <end position="284"/>
    </location>
</feature>
<dbReference type="InterPro" id="IPR050638">
    <property type="entry name" value="AA-Vitamin_Transporters"/>
</dbReference>
<dbReference type="Proteomes" id="UP000315750">
    <property type="component" value="Chromosome"/>
</dbReference>
<keyword evidence="4 6" id="KW-1133">Transmembrane helix</keyword>
<gene>
    <name evidence="8" type="ORF">Pan181_20740</name>
</gene>
<feature type="transmembrane region" description="Helical" evidence="6">
    <location>
        <begin position="266"/>
        <end position="284"/>
    </location>
</feature>
<feature type="transmembrane region" description="Helical" evidence="6">
    <location>
        <begin position="147"/>
        <end position="166"/>
    </location>
</feature>
<keyword evidence="3 6" id="KW-0812">Transmembrane</keyword>
<evidence type="ECO:0000256" key="6">
    <source>
        <dbReference type="SAM" id="Phobius"/>
    </source>
</evidence>
<evidence type="ECO:0000313" key="8">
    <source>
        <dbReference type="EMBL" id="QDU55877.1"/>
    </source>
</evidence>
<dbReference type="InterPro" id="IPR000620">
    <property type="entry name" value="EamA_dom"/>
</dbReference>
<dbReference type="KEGG" id="amuc:Pan181_20740"/>
<feature type="transmembrane region" description="Helical" evidence="6">
    <location>
        <begin position="121"/>
        <end position="141"/>
    </location>
</feature>
<evidence type="ECO:0000256" key="4">
    <source>
        <dbReference type="ARBA" id="ARBA00022989"/>
    </source>
</evidence>
<dbReference type="OrthoDB" id="210761at2"/>
<feature type="transmembrane region" description="Helical" evidence="6">
    <location>
        <begin position="62"/>
        <end position="84"/>
    </location>
</feature>
<keyword evidence="9" id="KW-1185">Reference proteome</keyword>
<dbReference type="Pfam" id="PF00892">
    <property type="entry name" value="EamA"/>
    <property type="match status" value="2"/>
</dbReference>
<feature type="transmembrane region" description="Helical" evidence="6">
    <location>
        <begin position="215"/>
        <end position="237"/>
    </location>
</feature>